<dbReference type="GO" id="GO:0019432">
    <property type="term" value="P:triglyceride biosynthetic process"/>
    <property type="evidence" value="ECO:0007669"/>
    <property type="project" value="TreeGrafter"/>
</dbReference>
<keyword evidence="7 14" id="KW-0812">Transmembrane</keyword>
<evidence type="ECO:0000256" key="1">
    <source>
        <dbReference type="ARBA" id="ARBA00004477"/>
    </source>
</evidence>
<evidence type="ECO:0000313" key="16">
    <source>
        <dbReference type="EMBL" id="VFT89948.1"/>
    </source>
</evidence>
<keyword evidence="5" id="KW-0444">Lipid biosynthesis</keyword>
<evidence type="ECO:0000256" key="8">
    <source>
        <dbReference type="ARBA" id="ARBA00022798"/>
    </source>
</evidence>
<keyword evidence="8" id="KW-0319">Glycerol metabolism</keyword>
<evidence type="ECO:0000256" key="7">
    <source>
        <dbReference type="ARBA" id="ARBA00022692"/>
    </source>
</evidence>
<dbReference type="EMBL" id="VJMH01005428">
    <property type="protein sequence ID" value="KAF0696128.1"/>
    <property type="molecule type" value="Genomic_DNA"/>
</dbReference>
<evidence type="ECO:0000256" key="5">
    <source>
        <dbReference type="ARBA" id="ARBA00022516"/>
    </source>
</evidence>
<organism evidence="16 17">
    <name type="scientific">Aphanomyces stellatus</name>
    <dbReference type="NCBI Taxonomy" id="120398"/>
    <lineage>
        <taxon>Eukaryota</taxon>
        <taxon>Sar</taxon>
        <taxon>Stramenopiles</taxon>
        <taxon>Oomycota</taxon>
        <taxon>Saprolegniomycetes</taxon>
        <taxon>Saprolegniales</taxon>
        <taxon>Verrucalvaceae</taxon>
        <taxon>Aphanomyces</taxon>
    </lineage>
</organism>
<evidence type="ECO:0000256" key="6">
    <source>
        <dbReference type="ARBA" id="ARBA00022679"/>
    </source>
</evidence>
<gene>
    <name evidence="16" type="primary">Aste57867_13104</name>
    <name evidence="15" type="ORF">As57867_013056</name>
    <name evidence="16" type="ORF">ASTE57867_13104</name>
</gene>
<dbReference type="Pfam" id="PF03982">
    <property type="entry name" value="DAGAT"/>
    <property type="match status" value="1"/>
</dbReference>
<feature type="transmembrane region" description="Helical" evidence="14">
    <location>
        <begin position="47"/>
        <end position="66"/>
    </location>
</feature>
<reference evidence="16 17" key="1">
    <citation type="submission" date="2019-03" db="EMBL/GenBank/DDBJ databases">
        <authorList>
            <person name="Gaulin E."/>
            <person name="Dumas B."/>
        </authorList>
    </citation>
    <scope>NUCLEOTIDE SEQUENCE [LARGE SCALE GENOMIC DNA]</scope>
    <source>
        <strain evidence="16">CBS 568.67</strain>
    </source>
</reference>
<dbReference type="PANTHER" id="PTHR12317:SF0">
    <property type="entry name" value="ACYLTRANSFERASE"/>
    <property type="match status" value="1"/>
</dbReference>
<dbReference type="InterPro" id="IPR007130">
    <property type="entry name" value="DAGAT"/>
</dbReference>
<evidence type="ECO:0000256" key="12">
    <source>
        <dbReference type="ARBA" id="ARBA00023136"/>
    </source>
</evidence>
<dbReference type="GO" id="GO:0004144">
    <property type="term" value="F:diacylglycerol O-acyltransferase activity"/>
    <property type="evidence" value="ECO:0007669"/>
    <property type="project" value="TreeGrafter"/>
</dbReference>
<comment type="pathway">
    <text evidence="2">Glycerolipid metabolism; triacylglycerol biosynthesis.</text>
</comment>
<dbReference type="EMBL" id="CAADRA010005449">
    <property type="protein sequence ID" value="VFT89948.1"/>
    <property type="molecule type" value="Genomic_DNA"/>
</dbReference>
<dbReference type="Proteomes" id="UP000332933">
    <property type="component" value="Unassembled WGS sequence"/>
</dbReference>
<evidence type="ECO:0000256" key="2">
    <source>
        <dbReference type="ARBA" id="ARBA00004771"/>
    </source>
</evidence>
<name>A0A485KZD3_9STRA</name>
<keyword evidence="9 14" id="KW-0256">Endoplasmic reticulum</keyword>
<sequence>MDLLTTLKKALVTVVFWSFYTVWIGSIVFAFLSIVALAFVPPMRVPIVLFYAIYTAALHLLPWGRWPFFCDFVRAFNTAFPYFDEQKLVFEDGKGPRPAKSKTLLSVHPHGVLACGWIVNGAGHAAWKDSRFHWLATDVLFVLPFITQIMYWGGGGPAGRASFDALAKQGENIALLPGGFEEASLFEYKKHRVFVKHRKGFVKLALQHGYTIYPAYTFGEEDTYATLSYFKAARLFLNKFKIPAVLFWGRWWCMYMPFSSAKLVTVVGKPIELPQIAQPTKEDVDKYHAAYVAALTGIFESHKAKYASDPSATLEVL</sequence>
<reference evidence="15" key="2">
    <citation type="submission" date="2019-06" db="EMBL/GenBank/DDBJ databases">
        <title>Genomics analysis of Aphanomyces spp. identifies a new class of oomycete effector associated with host adaptation.</title>
        <authorList>
            <person name="Gaulin E."/>
        </authorList>
    </citation>
    <scope>NUCLEOTIDE SEQUENCE</scope>
    <source>
        <strain evidence="15">CBS 578.67</strain>
    </source>
</reference>
<accession>A0A485KZD3</accession>
<dbReference type="EC" id="2.3.1.-" evidence="14"/>
<dbReference type="GO" id="GO:0006071">
    <property type="term" value="P:glycerol metabolic process"/>
    <property type="evidence" value="ECO:0007669"/>
    <property type="project" value="UniProtKB-KW"/>
</dbReference>
<keyword evidence="12 14" id="KW-0472">Membrane</keyword>
<comment type="pathway">
    <text evidence="3">Lipid metabolism.</text>
</comment>
<keyword evidence="11" id="KW-0443">Lipid metabolism</keyword>
<evidence type="ECO:0000256" key="10">
    <source>
        <dbReference type="ARBA" id="ARBA00022989"/>
    </source>
</evidence>
<evidence type="ECO:0000256" key="9">
    <source>
        <dbReference type="ARBA" id="ARBA00022824"/>
    </source>
</evidence>
<protein>
    <recommendedName>
        <fullName evidence="14">Acyltransferase</fullName>
        <ecNumber evidence="14">2.3.1.-</ecNumber>
    </recommendedName>
</protein>
<keyword evidence="6 14" id="KW-0808">Transferase</keyword>
<keyword evidence="13" id="KW-0012">Acyltransferase</keyword>
<dbReference type="AlphaFoldDB" id="A0A485KZD3"/>
<dbReference type="GO" id="GO:0005789">
    <property type="term" value="C:endoplasmic reticulum membrane"/>
    <property type="evidence" value="ECO:0007669"/>
    <property type="project" value="UniProtKB-SubCell"/>
</dbReference>
<evidence type="ECO:0000256" key="11">
    <source>
        <dbReference type="ARBA" id="ARBA00023098"/>
    </source>
</evidence>
<evidence type="ECO:0000313" key="17">
    <source>
        <dbReference type="Proteomes" id="UP000332933"/>
    </source>
</evidence>
<keyword evidence="17" id="KW-1185">Reference proteome</keyword>
<evidence type="ECO:0000256" key="14">
    <source>
        <dbReference type="RuleBase" id="RU367023"/>
    </source>
</evidence>
<comment type="subcellular location">
    <subcellularLocation>
        <location evidence="1 14">Endoplasmic reticulum membrane</location>
        <topology evidence="1 14">Multi-pass membrane protein</topology>
    </subcellularLocation>
</comment>
<proteinExistence type="inferred from homology"/>
<dbReference type="OrthoDB" id="264532at2759"/>
<keyword evidence="10 14" id="KW-1133">Transmembrane helix</keyword>
<evidence type="ECO:0000256" key="3">
    <source>
        <dbReference type="ARBA" id="ARBA00005189"/>
    </source>
</evidence>
<evidence type="ECO:0000256" key="4">
    <source>
        <dbReference type="ARBA" id="ARBA00005420"/>
    </source>
</evidence>
<dbReference type="PANTHER" id="PTHR12317">
    <property type="entry name" value="DIACYLGLYCEROL O-ACYLTRANSFERASE"/>
    <property type="match status" value="1"/>
</dbReference>
<comment type="similarity">
    <text evidence="4 14">Belongs to the diacylglycerol acyltransferase family.</text>
</comment>
<evidence type="ECO:0000313" key="15">
    <source>
        <dbReference type="EMBL" id="KAF0696128.1"/>
    </source>
</evidence>
<feature type="transmembrane region" description="Helical" evidence="14">
    <location>
        <begin position="20"/>
        <end position="40"/>
    </location>
</feature>
<evidence type="ECO:0000256" key="13">
    <source>
        <dbReference type="ARBA" id="ARBA00023315"/>
    </source>
</evidence>
<dbReference type="CDD" id="cd07987">
    <property type="entry name" value="LPLAT_MGAT-like"/>
    <property type="match status" value="1"/>
</dbReference>